<dbReference type="InterPro" id="IPR052022">
    <property type="entry name" value="26kDa_periplasmic_antigen"/>
</dbReference>
<name>A0A4D6GQC2_HALS9</name>
<dbReference type="Pfam" id="PF04402">
    <property type="entry name" value="SIMPL"/>
    <property type="match status" value="1"/>
</dbReference>
<sequence length="247" mass="24768">MNARSTLSVCAVAAVLVVAGIAGATALGMGPASADTHTTDSKAITVSAAGTVDATANQAVIDVAVTASGNDSTAVRESLAADVQSVRDALAADGVPANTVRTTNFDIRQQRDRTPNGVEYSGYRGVHDLEITTNDTSAAGELIDVAVTNGADTIDGTSFTLSDAKRDRLHNDALNTAMANARQRADTLASAGGLGVAGVHAIDSADTTAHPRAEAGGMVPQSTTATTIDSGPVTVTASVQVTYNATA</sequence>
<dbReference type="InterPro" id="IPR007497">
    <property type="entry name" value="SIMPL/DUF541"/>
</dbReference>
<evidence type="ECO:0000313" key="1">
    <source>
        <dbReference type="EMBL" id="QCC43889.1"/>
    </source>
</evidence>
<dbReference type="PANTHER" id="PTHR34387">
    <property type="entry name" value="SLR1258 PROTEIN"/>
    <property type="match status" value="1"/>
</dbReference>
<dbReference type="PANTHER" id="PTHR34387:SF2">
    <property type="entry name" value="SLR1258 PROTEIN"/>
    <property type="match status" value="1"/>
</dbReference>
<evidence type="ECO:0000313" key="4">
    <source>
        <dbReference type="Proteomes" id="UP000323075"/>
    </source>
</evidence>
<dbReference type="RefSeq" id="WP_136360983.1">
    <property type="nucleotide sequence ID" value="NZ_VRYN01000001.1"/>
</dbReference>
<dbReference type="GeneID" id="62887844"/>
<dbReference type="Gene3D" id="3.30.70.2970">
    <property type="entry name" value="Protein of unknown function (DUF541), domain 2"/>
    <property type="match status" value="1"/>
</dbReference>
<protein>
    <submittedName>
        <fullName evidence="1">SIMPL domain protein</fullName>
    </submittedName>
</protein>
<dbReference type="Gene3D" id="3.30.110.170">
    <property type="entry name" value="Protein of unknown function (DUF541), domain 1"/>
    <property type="match status" value="1"/>
</dbReference>
<reference evidence="1" key="3">
    <citation type="journal article" name="MicrobiologyOpen">
        <title>Whole-genome comparison between the type strain of Halobacterium salinarum (DSM 3754(T)) and the laboratory strains R1 and NRC-1.</title>
        <authorList>
            <person name="Pfeiffer F."/>
            <person name="Losensky G."/>
            <person name="Marchfelder A."/>
            <person name="Habermann B."/>
            <person name="Dyall-Smith M."/>
        </authorList>
    </citation>
    <scope>NUCLEOTIDE SEQUENCE</scope>
    <source>
        <strain evidence="1">91-R6</strain>
    </source>
</reference>
<dbReference type="EMBL" id="CP038631">
    <property type="protein sequence ID" value="QCC43889.1"/>
    <property type="molecule type" value="Genomic_DNA"/>
</dbReference>
<dbReference type="Proteomes" id="UP000323075">
    <property type="component" value="Unassembled WGS sequence"/>
</dbReference>
<organism evidence="1 3">
    <name type="scientific">Halobacterium salinarum (strain ATCC 33171 / DSM 3754 / JCM 8978 / NBRC 102687 / NCIMB 764 / 91-R6)</name>
    <dbReference type="NCBI Taxonomy" id="2597657"/>
    <lineage>
        <taxon>Archaea</taxon>
        <taxon>Methanobacteriati</taxon>
        <taxon>Methanobacteriota</taxon>
        <taxon>Stenosarchaea group</taxon>
        <taxon>Halobacteria</taxon>
        <taxon>Halobacteriales</taxon>
        <taxon>Halobacteriaceae</taxon>
        <taxon>Halobacterium</taxon>
    </lineage>
</organism>
<dbReference type="GO" id="GO:0006974">
    <property type="term" value="P:DNA damage response"/>
    <property type="evidence" value="ECO:0007669"/>
    <property type="project" value="TreeGrafter"/>
</dbReference>
<gene>
    <name evidence="2" type="ORF">APQ99_00913</name>
    <name evidence="1" type="ORF">HBSAL_00710</name>
</gene>
<reference evidence="1 3" key="1">
    <citation type="journal article" date="2019" name="Microbiol. Resour. Announc.">
        <title>The Genome Sequence of the Halobacterium salinarum Type Strain Is Closely Related to That of Laboratory Strains NRC-1 and R1.</title>
        <authorList>
            <person name="Pfeiffer F."/>
            <person name="Marchfelder A."/>
            <person name="Habermann B."/>
            <person name="Dyall-Smith M.L."/>
        </authorList>
    </citation>
    <scope>NUCLEOTIDE SEQUENCE [LARGE SCALE GENOMIC DNA]</scope>
    <source>
        <strain evidence="1">91-R6</strain>
        <strain evidence="3">ATCC 33171 / DSM 3754 / JCM 8978 / NBRC 102687 / NCIMB 764 / 91-R6</strain>
    </source>
</reference>
<proteinExistence type="predicted"/>
<dbReference type="Proteomes" id="UP000296216">
    <property type="component" value="Chromosome"/>
</dbReference>
<dbReference type="AlphaFoldDB" id="A0A4D6GQC2"/>
<evidence type="ECO:0000313" key="3">
    <source>
        <dbReference type="Proteomes" id="UP000296216"/>
    </source>
</evidence>
<reference evidence="2 4" key="2">
    <citation type="submission" date="2019-07" db="EMBL/GenBank/DDBJ databases">
        <title>Genomic Encyclopedia of Archaeal and Bacterial Type Strains, Phase II (KMG-II): from individual species to whole genera.</title>
        <authorList>
            <person name="Goeker M."/>
        </authorList>
    </citation>
    <scope>NUCLEOTIDE SEQUENCE [LARGE SCALE GENOMIC DNA]</scope>
    <source>
        <strain evidence="2 4">DSM 3754</strain>
    </source>
</reference>
<dbReference type="EMBL" id="VRYN01000001">
    <property type="protein sequence ID" value="TYO82384.1"/>
    <property type="molecule type" value="Genomic_DNA"/>
</dbReference>
<accession>A0A4D6GQC2</accession>
<evidence type="ECO:0000313" key="2">
    <source>
        <dbReference type="EMBL" id="TYO82384.1"/>
    </source>
</evidence>